<dbReference type="GO" id="GO:0005634">
    <property type="term" value="C:nucleus"/>
    <property type="evidence" value="ECO:0007669"/>
    <property type="project" value="TreeGrafter"/>
</dbReference>
<organism evidence="3 4">
    <name type="scientific">Petrolisthes cinctipes</name>
    <name type="common">Flat porcelain crab</name>
    <dbReference type="NCBI Taxonomy" id="88211"/>
    <lineage>
        <taxon>Eukaryota</taxon>
        <taxon>Metazoa</taxon>
        <taxon>Ecdysozoa</taxon>
        <taxon>Arthropoda</taxon>
        <taxon>Crustacea</taxon>
        <taxon>Multicrustacea</taxon>
        <taxon>Malacostraca</taxon>
        <taxon>Eumalacostraca</taxon>
        <taxon>Eucarida</taxon>
        <taxon>Decapoda</taxon>
        <taxon>Pleocyemata</taxon>
        <taxon>Anomura</taxon>
        <taxon>Galatheoidea</taxon>
        <taxon>Porcellanidae</taxon>
        <taxon>Petrolisthes</taxon>
    </lineage>
</organism>
<protein>
    <recommendedName>
        <fullName evidence="2">UDP-glucose/GDP-mannose dehydrogenase C-terminal domain-containing protein</fullName>
    </recommendedName>
</protein>
<reference evidence="3" key="1">
    <citation type="submission" date="2023-10" db="EMBL/GenBank/DDBJ databases">
        <title>Genome assemblies of two species of porcelain crab, Petrolisthes cinctipes and Petrolisthes manimaculis (Anomura: Porcellanidae).</title>
        <authorList>
            <person name="Angst P."/>
        </authorList>
    </citation>
    <scope>NUCLEOTIDE SEQUENCE</scope>
    <source>
        <strain evidence="3">PB745_01</strain>
        <tissue evidence="3">Gill</tissue>
    </source>
</reference>
<name>A0AAE1EP86_PETCI</name>
<dbReference type="Proteomes" id="UP001286313">
    <property type="component" value="Unassembled WGS sequence"/>
</dbReference>
<feature type="domain" description="UDP-glucose/GDP-mannose dehydrogenase C-terminal" evidence="2">
    <location>
        <begin position="27"/>
        <end position="143"/>
    </location>
</feature>
<gene>
    <name evidence="3" type="ORF">Pcinc_037034</name>
</gene>
<dbReference type="Gene3D" id="3.40.50.720">
    <property type="entry name" value="NAD(P)-binding Rossmann-like Domain"/>
    <property type="match status" value="1"/>
</dbReference>
<dbReference type="GO" id="GO:0006024">
    <property type="term" value="P:glycosaminoglycan biosynthetic process"/>
    <property type="evidence" value="ECO:0007669"/>
    <property type="project" value="TreeGrafter"/>
</dbReference>
<dbReference type="InterPro" id="IPR036220">
    <property type="entry name" value="UDP-Glc/GDP-Man_DH_C_sf"/>
</dbReference>
<proteinExistence type="predicted"/>
<dbReference type="SUPFAM" id="SSF52413">
    <property type="entry name" value="UDP-glucose/GDP-mannose dehydrogenase C-terminal domain"/>
    <property type="match status" value="1"/>
</dbReference>
<dbReference type="PANTHER" id="PTHR11374:SF3">
    <property type="entry name" value="UDP-GLUCOSE 6-DEHYDROGENASE"/>
    <property type="match status" value="1"/>
</dbReference>
<comment type="catalytic activity">
    <reaction evidence="1">
        <text>UDP-alpha-D-glucose + 2 NAD(+) + H2O = UDP-alpha-D-glucuronate + 2 NADH + 3 H(+)</text>
        <dbReference type="Rhea" id="RHEA:23596"/>
        <dbReference type="ChEBI" id="CHEBI:15377"/>
        <dbReference type="ChEBI" id="CHEBI:15378"/>
        <dbReference type="ChEBI" id="CHEBI:57540"/>
        <dbReference type="ChEBI" id="CHEBI:57945"/>
        <dbReference type="ChEBI" id="CHEBI:58052"/>
        <dbReference type="ChEBI" id="CHEBI:58885"/>
        <dbReference type="EC" id="1.1.1.22"/>
    </reaction>
</comment>
<dbReference type="GO" id="GO:0051287">
    <property type="term" value="F:NAD binding"/>
    <property type="evidence" value="ECO:0007669"/>
    <property type="project" value="InterPro"/>
</dbReference>
<keyword evidence="4" id="KW-1185">Reference proteome</keyword>
<dbReference type="InterPro" id="IPR014027">
    <property type="entry name" value="UDP-Glc/GDP-Man_DH_C"/>
</dbReference>
<dbReference type="EMBL" id="JAWQEG010005818">
    <property type="protein sequence ID" value="KAK3856661.1"/>
    <property type="molecule type" value="Genomic_DNA"/>
</dbReference>
<evidence type="ECO:0000256" key="1">
    <source>
        <dbReference type="ARBA" id="ARBA00047473"/>
    </source>
</evidence>
<dbReference type="GO" id="GO:0003979">
    <property type="term" value="F:UDP-glucose 6-dehydrogenase activity"/>
    <property type="evidence" value="ECO:0007669"/>
    <property type="project" value="UniProtKB-EC"/>
</dbReference>
<comment type="caution">
    <text evidence="3">The sequence shown here is derived from an EMBL/GenBank/DDBJ whole genome shotgun (WGS) entry which is preliminary data.</text>
</comment>
<dbReference type="PANTHER" id="PTHR11374">
    <property type="entry name" value="UDP-GLUCOSE DEHYDROGENASE/UDP-MANNAC DEHYDROGENASE"/>
    <property type="match status" value="1"/>
</dbReference>
<accession>A0AAE1EP86</accession>
<sequence>MNEYQRTRFAKRIIGCLFNTVTDKTLAVFGFAFKKNTGDTRESPARFVCSHLLEEGARLNIYDPKVERQQIESDLTSTRATNDPERIEKLIHIYTDPYQAVIDAHAIVILTEWDEFKTYDYKKMLSVMKKPAFLFDGRKIIDHQAVMNLGYHTETIGKRFTRNTLLRSSGGDL</sequence>
<evidence type="ECO:0000313" key="3">
    <source>
        <dbReference type="EMBL" id="KAK3856661.1"/>
    </source>
</evidence>
<dbReference type="AlphaFoldDB" id="A0AAE1EP86"/>
<dbReference type="SMART" id="SM00984">
    <property type="entry name" value="UDPG_MGDP_dh_C"/>
    <property type="match status" value="1"/>
</dbReference>
<dbReference type="InterPro" id="IPR028356">
    <property type="entry name" value="UDPglc_DH_euk"/>
</dbReference>
<evidence type="ECO:0000313" key="4">
    <source>
        <dbReference type="Proteomes" id="UP001286313"/>
    </source>
</evidence>
<dbReference type="Pfam" id="PF03720">
    <property type="entry name" value="UDPG_MGDP_dh_C"/>
    <property type="match status" value="1"/>
</dbReference>
<evidence type="ECO:0000259" key="2">
    <source>
        <dbReference type="SMART" id="SM00984"/>
    </source>
</evidence>